<comment type="caution">
    <text evidence="2">The sequence shown here is derived from an EMBL/GenBank/DDBJ whole genome shotgun (WGS) entry which is preliminary data.</text>
</comment>
<dbReference type="Proteomes" id="UP000256980">
    <property type="component" value="Unassembled WGS sequence"/>
</dbReference>
<accession>A0A3D9H4Z5</accession>
<evidence type="ECO:0000256" key="1">
    <source>
        <dbReference type="SAM" id="Coils"/>
    </source>
</evidence>
<name>A0A3D9H4Z5_9FLAO</name>
<keyword evidence="1" id="KW-0175">Coiled coil</keyword>
<reference evidence="2 3" key="1">
    <citation type="submission" date="2018-07" db="EMBL/GenBank/DDBJ databases">
        <title>Genomic Encyclopedia of Type Strains, Phase III (KMG-III): the genomes of soil and plant-associated and newly described type strains.</title>
        <authorList>
            <person name="Whitman W."/>
        </authorList>
    </citation>
    <scope>NUCLEOTIDE SEQUENCE [LARGE SCALE GENOMIC DNA]</scope>
    <source>
        <strain evidence="2 3">CECT 7946</strain>
    </source>
</reference>
<dbReference type="AlphaFoldDB" id="A0A3D9H4Z5"/>
<feature type="coiled-coil region" evidence="1">
    <location>
        <begin position="129"/>
        <end position="156"/>
    </location>
</feature>
<evidence type="ECO:0000313" key="2">
    <source>
        <dbReference type="EMBL" id="RED44532.1"/>
    </source>
</evidence>
<gene>
    <name evidence="2" type="ORF">DFQ10_103219</name>
</gene>
<protein>
    <recommendedName>
        <fullName evidence="4">DNA-binding transcriptional regulator GbsR (MarR family)</fullName>
    </recommendedName>
</protein>
<dbReference type="InterPro" id="IPR036390">
    <property type="entry name" value="WH_DNA-bd_sf"/>
</dbReference>
<evidence type="ECO:0000313" key="3">
    <source>
        <dbReference type="Proteomes" id="UP000256980"/>
    </source>
</evidence>
<dbReference type="InterPro" id="IPR036388">
    <property type="entry name" value="WH-like_DNA-bd_sf"/>
</dbReference>
<proteinExistence type="predicted"/>
<evidence type="ECO:0008006" key="4">
    <source>
        <dbReference type="Google" id="ProtNLM"/>
    </source>
</evidence>
<keyword evidence="3" id="KW-1185">Reference proteome</keyword>
<sequence>MHRILLWLIYLLSKTVVNIEKMKDEICKEKMALVEKLGVHLENREQLAPVAARILSYIILTGKKGTTFEDMVTILCASKSTISTHLNHLQDLKKIVYFTKTGDRKKYFIINKDMIVQHIDNMINEWQEVRELHLEIKSYKETINTLKLENDDEKFELSFHNDYIQFLDEASSSIETLRTKLIDNQFHI</sequence>
<dbReference type="Gene3D" id="1.10.10.10">
    <property type="entry name" value="Winged helix-like DNA-binding domain superfamily/Winged helix DNA-binding domain"/>
    <property type="match status" value="1"/>
</dbReference>
<organism evidence="2 3">
    <name type="scientific">Winogradskyella eximia</name>
    <dbReference type="NCBI Taxonomy" id="262006"/>
    <lineage>
        <taxon>Bacteria</taxon>
        <taxon>Pseudomonadati</taxon>
        <taxon>Bacteroidota</taxon>
        <taxon>Flavobacteriia</taxon>
        <taxon>Flavobacteriales</taxon>
        <taxon>Flavobacteriaceae</taxon>
        <taxon>Winogradskyella</taxon>
    </lineage>
</organism>
<dbReference type="EMBL" id="QRDV01000003">
    <property type="protein sequence ID" value="RED44532.1"/>
    <property type="molecule type" value="Genomic_DNA"/>
</dbReference>
<dbReference type="SUPFAM" id="SSF46785">
    <property type="entry name" value="Winged helix' DNA-binding domain"/>
    <property type="match status" value="1"/>
</dbReference>